<keyword evidence="1" id="KW-0812">Transmembrane</keyword>
<sequence>MQLTQEAKIAPDFSLFRAIFAFAGFVSALGFVFGETATAQIENLRRGTRRGRYSPVRQLVKNTFLTS</sequence>
<reference evidence="2" key="2">
    <citation type="journal article" date="2021" name="PeerJ">
        <title>Extensive microbial diversity within the chicken gut microbiome revealed by metagenomics and culture.</title>
        <authorList>
            <person name="Gilroy R."/>
            <person name="Ravi A."/>
            <person name="Getino M."/>
            <person name="Pursley I."/>
            <person name="Horton D.L."/>
            <person name="Alikhan N.F."/>
            <person name="Baker D."/>
            <person name="Gharbi K."/>
            <person name="Hall N."/>
            <person name="Watson M."/>
            <person name="Adriaenssens E.M."/>
            <person name="Foster-Nyarko E."/>
            <person name="Jarju S."/>
            <person name="Secka A."/>
            <person name="Antonio M."/>
            <person name="Oren A."/>
            <person name="Chaudhuri R.R."/>
            <person name="La Ragione R."/>
            <person name="Hildebrand F."/>
            <person name="Pallen M.J."/>
        </authorList>
    </citation>
    <scope>NUCLEOTIDE SEQUENCE</scope>
    <source>
        <strain evidence="2">ChiSjej6B24-2974</strain>
    </source>
</reference>
<evidence type="ECO:0000313" key="3">
    <source>
        <dbReference type="Proteomes" id="UP000824260"/>
    </source>
</evidence>
<proteinExistence type="predicted"/>
<accession>A0A9D1CY94</accession>
<keyword evidence="1" id="KW-1133">Transmembrane helix</keyword>
<protein>
    <submittedName>
        <fullName evidence="2">Uncharacterized protein</fullName>
    </submittedName>
</protein>
<dbReference type="EMBL" id="DVFZ01000126">
    <property type="protein sequence ID" value="HIQ84109.1"/>
    <property type="molecule type" value="Genomic_DNA"/>
</dbReference>
<evidence type="ECO:0000256" key="1">
    <source>
        <dbReference type="SAM" id="Phobius"/>
    </source>
</evidence>
<comment type="caution">
    <text evidence="2">The sequence shown here is derived from an EMBL/GenBank/DDBJ whole genome shotgun (WGS) entry which is preliminary data.</text>
</comment>
<keyword evidence="1" id="KW-0472">Membrane</keyword>
<reference evidence="2" key="1">
    <citation type="submission" date="2020-10" db="EMBL/GenBank/DDBJ databases">
        <authorList>
            <person name="Gilroy R."/>
        </authorList>
    </citation>
    <scope>NUCLEOTIDE SEQUENCE</scope>
    <source>
        <strain evidence="2">ChiSjej6B24-2974</strain>
    </source>
</reference>
<feature type="transmembrane region" description="Helical" evidence="1">
    <location>
        <begin position="15"/>
        <end position="34"/>
    </location>
</feature>
<dbReference type="Proteomes" id="UP000824260">
    <property type="component" value="Unassembled WGS sequence"/>
</dbReference>
<organism evidence="2 3">
    <name type="scientific">Candidatus Pullichristensenella stercorigallinarum</name>
    <dbReference type="NCBI Taxonomy" id="2840909"/>
    <lineage>
        <taxon>Bacteria</taxon>
        <taxon>Bacillati</taxon>
        <taxon>Bacillota</taxon>
        <taxon>Clostridia</taxon>
        <taxon>Candidatus Pullichristensenella</taxon>
    </lineage>
</organism>
<name>A0A9D1CY94_9FIRM</name>
<dbReference type="AlphaFoldDB" id="A0A9D1CY94"/>
<evidence type="ECO:0000313" key="2">
    <source>
        <dbReference type="EMBL" id="HIQ84109.1"/>
    </source>
</evidence>
<gene>
    <name evidence="2" type="ORF">IAA52_13550</name>
</gene>